<accession>A0ABS6T5C6</accession>
<evidence type="ECO:0000313" key="2">
    <source>
        <dbReference type="Proteomes" id="UP000756530"/>
    </source>
</evidence>
<proteinExistence type="predicted"/>
<dbReference type="Pfam" id="PF11964">
    <property type="entry name" value="SpoIIAA-like"/>
    <property type="match status" value="1"/>
</dbReference>
<dbReference type="Proteomes" id="UP000756530">
    <property type="component" value="Unassembled WGS sequence"/>
</dbReference>
<keyword evidence="2" id="KW-1185">Reference proteome</keyword>
<sequence length="124" mass="13603">MIHTEMLGNTMILTLHGTVERDDIAPLKDTFASAFNDTPEMSIIVDMTAWTDITDDAIGEDLGLELKLLGKLGRIDRIALVSNKEWVGAMVDFVGPWLPGTKVCRFGADDMDAAQSWCMQKTAA</sequence>
<name>A0ABS6T5C6_9RHOB</name>
<reference evidence="1 2" key="1">
    <citation type="submission" date="2021-05" db="EMBL/GenBank/DDBJ databases">
        <title>Culturable bacteria isolated from Daya Bay.</title>
        <authorList>
            <person name="Zheng W."/>
            <person name="Yu S."/>
            <person name="Huang Y."/>
        </authorList>
    </citation>
    <scope>NUCLEOTIDE SEQUENCE [LARGE SCALE GENOMIC DNA]</scope>
    <source>
        <strain evidence="1 2">DP4N28-5</strain>
    </source>
</reference>
<organism evidence="1 2">
    <name type="scientific">Maritimibacter dapengensis</name>
    <dbReference type="NCBI Taxonomy" id="2836868"/>
    <lineage>
        <taxon>Bacteria</taxon>
        <taxon>Pseudomonadati</taxon>
        <taxon>Pseudomonadota</taxon>
        <taxon>Alphaproteobacteria</taxon>
        <taxon>Rhodobacterales</taxon>
        <taxon>Roseobacteraceae</taxon>
        <taxon>Maritimibacter</taxon>
    </lineage>
</organism>
<dbReference type="InterPro" id="IPR021866">
    <property type="entry name" value="SpoIIAA-like"/>
</dbReference>
<evidence type="ECO:0000313" key="1">
    <source>
        <dbReference type="EMBL" id="MBV7380425.1"/>
    </source>
</evidence>
<gene>
    <name evidence="1" type="ORF">KJP28_15985</name>
</gene>
<comment type="caution">
    <text evidence="1">The sequence shown here is derived from an EMBL/GenBank/DDBJ whole genome shotgun (WGS) entry which is preliminary data.</text>
</comment>
<dbReference type="EMBL" id="JAHUZE010000004">
    <property type="protein sequence ID" value="MBV7380425.1"/>
    <property type="molecule type" value="Genomic_DNA"/>
</dbReference>
<dbReference type="RefSeq" id="WP_218393633.1">
    <property type="nucleotide sequence ID" value="NZ_JAHUZE010000004.1"/>
</dbReference>
<protein>
    <submittedName>
        <fullName evidence="1">STAS/SEC14 domain-containing protein</fullName>
    </submittedName>
</protein>